<evidence type="ECO:0000313" key="8">
    <source>
        <dbReference type="Proteomes" id="UP001589896"/>
    </source>
</evidence>
<dbReference type="InterPro" id="IPR029056">
    <property type="entry name" value="Ribokinase-like"/>
</dbReference>
<evidence type="ECO:0000313" key="7">
    <source>
        <dbReference type="EMBL" id="MFC0680126.1"/>
    </source>
</evidence>
<sequence>MTGTGRVLTLGEGLGVLRTGSVGSVATASALDVGTGGAELNVAIGLARLGTAVTWVGRVGDDGIGRRVLRELRAEGVDVRAAVDPEAPTGLLLKEFPIPGRSVVSYYRAGSAGSRLSPDDLSPIHWSGVALLHVTGITPAISPTASAAVDAAIDAASAAGAAISFDVNHRSRLWSAADAAPVYRRLAQRATIVFAGEDEASLLAPGARRDAETLMRAIASSGVREVILKRGALGASALVDGERFTRDGVPISAVDTVGAGDAFVAGYLAELLAGSDVPGRLTTAVRTGALACLHPGDWEGAPRRADLALLDDGEPVHR</sequence>
<gene>
    <name evidence="7" type="ORF">ACFFGH_20005</name>
</gene>
<dbReference type="EMBL" id="JBHLTG010000005">
    <property type="protein sequence ID" value="MFC0680126.1"/>
    <property type="molecule type" value="Genomic_DNA"/>
</dbReference>
<evidence type="ECO:0000256" key="1">
    <source>
        <dbReference type="ARBA" id="ARBA00010688"/>
    </source>
</evidence>
<dbReference type="InterPro" id="IPR011611">
    <property type="entry name" value="PfkB_dom"/>
</dbReference>
<evidence type="ECO:0000259" key="6">
    <source>
        <dbReference type="Pfam" id="PF00294"/>
    </source>
</evidence>
<evidence type="ECO:0000256" key="3">
    <source>
        <dbReference type="ARBA" id="ARBA00022741"/>
    </source>
</evidence>
<keyword evidence="3" id="KW-0547">Nucleotide-binding</keyword>
<dbReference type="PROSITE" id="PS00584">
    <property type="entry name" value="PFKB_KINASES_2"/>
    <property type="match status" value="1"/>
</dbReference>
<evidence type="ECO:0000256" key="4">
    <source>
        <dbReference type="ARBA" id="ARBA00022777"/>
    </source>
</evidence>
<dbReference type="InterPro" id="IPR050306">
    <property type="entry name" value="PfkB_Carbo_kinase"/>
</dbReference>
<keyword evidence="2" id="KW-0808">Transferase</keyword>
<dbReference type="InterPro" id="IPR002173">
    <property type="entry name" value="Carboh/pur_kinase_PfkB_CS"/>
</dbReference>
<protein>
    <submittedName>
        <fullName evidence="7">Sugar kinase</fullName>
    </submittedName>
</protein>
<dbReference type="Gene3D" id="3.40.1190.20">
    <property type="match status" value="1"/>
</dbReference>
<dbReference type="Proteomes" id="UP001589896">
    <property type="component" value="Unassembled WGS sequence"/>
</dbReference>
<keyword evidence="8" id="KW-1185">Reference proteome</keyword>
<accession>A0ABV6RT26</accession>
<reference evidence="7 8" key="1">
    <citation type="submission" date="2024-09" db="EMBL/GenBank/DDBJ databases">
        <authorList>
            <person name="Sun Q."/>
            <person name="Mori K."/>
        </authorList>
    </citation>
    <scope>NUCLEOTIDE SEQUENCE [LARGE SCALE GENOMIC DNA]</scope>
    <source>
        <strain evidence="7 8">KCTC 23076</strain>
    </source>
</reference>
<dbReference type="PANTHER" id="PTHR43085">
    <property type="entry name" value="HEXOKINASE FAMILY MEMBER"/>
    <property type="match status" value="1"/>
</dbReference>
<evidence type="ECO:0000256" key="5">
    <source>
        <dbReference type="ARBA" id="ARBA00022840"/>
    </source>
</evidence>
<proteinExistence type="inferred from homology"/>
<comment type="caution">
    <text evidence="7">The sequence shown here is derived from an EMBL/GenBank/DDBJ whole genome shotgun (WGS) entry which is preliminary data.</text>
</comment>
<dbReference type="PANTHER" id="PTHR43085:SF1">
    <property type="entry name" value="PSEUDOURIDINE KINASE-RELATED"/>
    <property type="match status" value="1"/>
</dbReference>
<evidence type="ECO:0000256" key="2">
    <source>
        <dbReference type="ARBA" id="ARBA00022679"/>
    </source>
</evidence>
<dbReference type="Pfam" id="PF00294">
    <property type="entry name" value="PfkB"/>
    <property type="match status" value="1"/>
</dbReference>
<dbReference type="SUPFAM" id="SSF53613">
    <property type="entry name" value="Ribokinase-like"/>
    <property type="match status" value="1"/>
</dbReference>
<keyword evidence="4 7" id="KW-0418">Kinase</keyword>
<keyword evidence="5" id="KW-0067">ATP-binding</keyword>
<comment type="similarity">
    <text evidence="1">Belongs to the carbohydrate kinase PfkB family.</text>
</comment>
<dbReference type="CDD" id="cd01166">
    <property type="entry name" value="KdgK"/>
    <property type="match status" value="1"/>
</dbReference>
<dbReference type="GO" id="GO:0016301">
    <property type="term" value="F:kinase activity"/>
    <property type="evidence" value="ECO:0007669"/>
    <property type="project" value="UniProtKB-KW"/>
</dbReference>
<dbReference type="RefSeq" id="WP_386671588.1">
    <property type="nucleotide sequence ID" value="NZ_JBHLTG010000005.1"/>
</dbReference>
<organism evidence="7 8">
    <name type="scientific">Lysobacter korlensis</name>
    <dbReference type="NCBI Taxonomy" id="553636"/>
    <lineage>
        <taxon>Bacteria</taxon>
        <taxon>Pseudomonadati</taxon>
        <taxon>Pseudomonadota</taxon>
        <taxon>Gammaproteobacteria</taxon>
        <taxon>Lysobacterales</taxon>
        <taxon>Lysobacteraceae</taxon>
        <taxon>Lysobacter</taxon>
    </lineage>
</organism>
<name>A0ABV6RT26_9GAMM</name>
<feature type="domain" description="Carbohydrate kinase PfkB" evidence="6">
    <location>
        <begin position="25"/>
        <end position="299"/>
    </location>
</feature>